<dbReference type="SUPFAM" id="SSF50486">
    <property type="entry name" value="FMT C-terminal domain-like"/>
    <property type="match status" value="1"/>
</dbReference>
<keyword evidence="3" id="KW-0808">Transferase</keyword>
<dbReference type="NCBIfam" id="TIGR00460">
    <property type="entry name" value="fmt"/>
    <property type="match status" value="1"/>
</dbReference>
<dbReference type="GO" id="GO:0004479">
    <property type="term" value="F:methionyl-tRNA formyltransferase activity"/>
    <property type="evidence" value="ECO:0007669"/>
    <property type="project" value="UniProtKB-EC"/>
</dbReference>
<dbReference type="Pfam" id="PF00551">
    <property type="entry name" value="Formyl_trans_N"/>
    <property type="match status" value="1"/>
</dbReference>
<dbReference type="HAMAP" id="MF_00182">
    <property type="entry name" value="Formyl_trans"/>
    <property type="match status" value="1"/>
</dbReference>
<dbReference type="InterPro" id="IPR044135">
    <property type="entry name" value="Met-tRNA-FMT_C"/>
</dbReference>
<accession>A0A382KTQ4</accession>
<dbReference type="Gene3D" id="3.40.50.12230">
    <property type="match status" value="1"/>
</dbReference>
<evidence type="ECO:0000256" key="2">
    <source>
        <dbReference type="ARBA" id="ARBA00012261"/>
    </source>
</evidence>
<name>A0A382KTQ4_9ZZZZ</name>
<evidence type="ECO:0000259" key="5">
    <source>
        <dbReference type="Pfam" id="PF00551"/>
    </source>
</evidence>
<organism evidence="7">
    <name type="scientific">marine metagenome</name>
    <dbReference type="NCBI Taxonomy" id="408172"/>
    <lineage>
        <taxon>unclassified sequences</taxon>
        <taxon>metagenomes</taxon>
        <taxon>ecological metagenomes</taxon>
    </lineage>
</organism>
<dbReference type="InterPro" id="IPR005793">
    <property type="entry name" value="Formyl_trans_C"/>
</dbReference>
<sequence length="322" mass="34693">MEEESGRGTSAVRVLFWGSPEFAIPSLSALVESKHEVVGVVTQPDRPAGRGRNLRRTAIKSASLQYGFPILEPVSPSEESFIRVLQEIGADASVVVAYGKKLPESLLGMFPFGCINIHASLLPSLRGAAPINWALIRGLRESGVTVMRMVGEMDAGPILFQLKEGIGSTDTAWDLEERLAGLGAKALIHTLESLENGSLESREQDDSRVTYAPKIRKSTARIDWLQSASSIADMVRGMDKRPGAWSLMLDMPIKLFKGIPIAESVSEVLPGTVLMADATSGLMIATGGGILKIGEVQPPGKTRMSARSWILGRGIEVGQRFQ</sequence>
<dbReference type="EMBL" id="UINC01082831">
    <property type="protein sequence ID" value="SVC27958.1"/>
    <property type="molecule type" value="Genomic_DNA"/>
</dbReference>
<proteinExistence type="inferred from homology"/>
<dbReference type="SUPFAM" id="SSF53328">
    <property type="entry name" value="Formyltransferase"/>
    <property type="match status" value="1"/>
</dbReference>
<feature type="domain" description="Formyl transferase N-terminal" evidence="5">
    <location>
        <begin position="14"/>
        <end position="190"/>
    </location>
</feature>
<dbReference type="InterPro" id="IPR002376">
    <property type="entry name" value="Formyl_transf_N"/>
</dbReference>
<dbReference type="InterPro" id="IPR036477">
    <property type="entry name" value="Formyl_transf_N_sf"/>
</dbReference>
<dbReference type="CDD" id="cd08704">
    <property type="entry name" value="Met_tRNA_FMT_C"/>
    <property type="match status" value="1"/>
</dbReference>
<dbReference type="PANTHER" id="PTHR11138:SF5">
    <property type="entry name" value="METHIONYL-TRNA FORMYLTRANSFERASE, MITOCHONDRIAL"/>
    <property type="match status" value="1"/>
</dbReference>
<dbReference type="InterPro" id="IPR041711">
    <property type="entry name" value="Met-tRNA-FMT_N"/>
</dbReference>
<dbReference type="PANTHER" id="PTHR11138">
    <property type="entry name" value="METHIONYL-TRNA FORMYLTRANSFERASE"/>
    <property type="match status" value="1"/>
</dbReference>
<dbReference type="AlphaFoldDB" id="A0A382KTQ4"/>
<evidence type="ECO:0000256" key="4">
    <source>
        <dbReference type="ARBA" id="ARBA00022917"/>
    </source>
</evidence>
<dbReference type="Pfam" id="PF02911">
    <property type="entry name" value="Formyl_trans_C"/>
    <property type="match status" value="1"/>
</dbReference>
<comment type="similarity">
    <text evidence="1">Belongs to the Fmt family.</text>
</comment>
<dbReference type="InterPro" id="IPR005794">
    <property type="entry name" value="Fmt"/>
</dbReference>
<dbReference type="EC" id="2.1.2.9" evidence="2"/>
<dbReference type="CDD" id="cd08646">
    <property type="entry name" value="FMT_core_Met-tRNA-FMT_N"/>
    <property type="match status" value="1"/>
</dbReference>
<dbReference type="InterPro" id="IPR011034">
    <property type="entry name" value="Formyl_transferase-like_C_sf"/>
</dbReference>
<gene>
    <name evidence="7" type="ORF">METZ01_LOCUS280812</name>
</gene>
<protein>
    <recommendedName>
        <fullName evidence="2">methionyl-tRNA formyltransferase</fullName>
        <ecNumber evidence="2">2.1.2.9</ecNumber>
    </recommendedName>
</protein>
<evidence type="ECO:0000256" key="1">
    <source>
        <dbReference type="ARBA" id="ARBA00010699"/>
    </source>
</evidence>
<evidence type="ECO:0000256" key="3">
    <source>
        <dbReference type="ARBA" id="ARBA00022679"/>
    </source>
</evidence>
<dbReference type="GO" id="GO:0005829">
    <property type="term" value="C:cytosol"/>
    <property type="evidence" value="ECO:0007669"/>
    <property type="project" value="TreeGrafter"/>
</dbReference>
<keyword evidence="4" id="KW-0648">Protein biosynthesis</keyword>
<feature type="domain" description="Formyl transferase C-terminal" evidence="6">
    <location>
        <begin position="214"/>
        <end position="312"/>
    </location>
</feature>
<reference evidence="7" key="1">
    <citation type="submission" date="2018-05" db="EMBL/GenBank/DDBJ databases">
        <authorList>
            <person name="Lanie J.A."/>
            <person name="Ng W.-L."/>
            <person name="Kazmierczak K.M."/>
            <person name="Andrzejewski T.M."/>
            <person name="Davidsen T.M."/>
            <person name="Wayne K.J."/>
            <person name="Tettelin H."/>
            <person name="Glass J.I."/>
            <person name="Rusch D."/>
            <person name="Podicherti R."/>
            <person name="Tsui H.-C.T."/>
            <person name="Winkler M.E."/>
        </authorList>
    </citation>
    <scope>NUCLEOTIDE SEQUENCE</scope>
</reference>
<evidence type="ECO:0000313" key="7">
    <source>
        <dbReference type="EMBL" id="SVC27958.1"/>
    </source>
</evidence>
<evidence type="ECO:0000259" key="6">
    <source>
        <dbReference type="Pfam" id="PF02911"/>
    </source>
</evidence>